<dbReference type="AlphaFoldDB" id="C5K7S4"/>
<dbReference type="OrthoDB" id="10262413at2759"/>
<keyword evidence="4" id="KW-1185">Reference proteome</keyword>
<proteinExistence type="predicted"/>
<dbReference type="Gene3D" id="1.20.890.10">
    <property type="entry name" value="cAMP-dependent protein kinase regulatory subunit, dimerization-anchoring domain"/>
    <property type="match status" value="1"/>
</dbReference>
<dbReference type="InterPro" id="IPR007858">
    <property type="entry name" value="Dpy-30_motif"/>
</dbReference>
<feature type="region of interest" description="Disordered" evidence="2">
    <location>
        <begin position="97"/>
        <end position="117"/>
    </location>
</feature>
<gene>
    <name evidence="3" type="ORF">Pmar_PMAR012592</name>
</gene>
<dbReference type="CDD" id="cd22967">
    <property type="entry name" value="DD_AK7"/>
    <property type="match status" value="1"/>
</dbReference>
<dbReference type="Proteomes" id="UP000007800">
    <property type="component" value="Unassembled WGS sequence"/>
</dbReference>
<evidence type="ECO:0008006" key="5">
    <source>
        <dbReference type="Google" id="ProtNLM"/>
    </source>
</evidence>
<dbReference type="Pfam" id="PF05186">
    <property type="entry name" value="Dpy-30"/>
    <property type="match status" value="1"/>
</dbReference>
<dbReference type="GeneID" id="9057448"/>
<keyword evidence="1" id="KW-0175">Coiled coil</keyword>
<dbReference type="EMBL" id="GG671079">
    <property type="protein sequence ID" value="EER19609.1"/>
    <property type="molecule type" value="Genomic_DNA"/>
</dbReference>
<dbReference type="SUPFAM" id="SSF52540">
    <property type="entry name" value="P-loop containing nucleoside triphosphate hydrolases"/>
    <property type="match status" value="1"/>
</dbReference>
<dbReference type="Gene3D" id="3.40.50.300">
    <property type="entry name" value="P-loop containing nucleotide triphosphate hydrolases"/>
    <property type="match status" value="1"/>
</dbReference>
<evidence type="ECO:0000256" key="1">
    <source>
        <dbReference type="SAM" id="Coils"/>
    </source>
</evidence>
<dbReference type="RefSeq" id="XP_002787813.1">
    <property type="nucleotide sequence ID" value="XM_002787767.1"/>
</dbReference>
<organism evidence="4">
    <name type="scientific">Perkinsus marinus (strain ATCC 50983 / TXsc)</name>
    <dbReference type="NCBI Taxonomy" id="423536"/>
    <lineage>
        <taxon>Eukaryota</taxon>
        <taxon>Sar</taxon>
        <taxon>Alveolata</taxon>
        <taxon>Perkinsozoa</taxon>
        <taxon>Perkinsea</taxon>
        <taxon>Perkinsida</taxon>
        <taxon>Perkinsidae</taxon>
        <taxon>Perkinsus</taxon>
    </lineage>
</organism>
<dbReference type="InterPro" id="IPR036291">
    <property type="entry name" value="NAD(P)-bd_dom_sf"/>
</dbReference>
<feature type="coiled-coil region" evidence="1">
    <location>
        <begin position="564"/>
        <end position="625"/>
    </location>
</feature>
<name>C5K7S4_PERM5</name>
<protein>
    <recommendedName>
        <fullName evidence="5">Adenylate kinase</fullName>
    </recommendedName>
</protein>
<dbReference type="InterPro" id="IPR027417">
    <property type="entry name" value="P-loop_NTPase"/>
</dbReference>
<evidence type="ECO:0000256" key="2">
    <source>
        <dbReference type="SAM" id="MobiDB-lite"/>
    </source>
</evidence>
<evidence type="ECO:0000313" key="3">
    <source>
        <dbReference type="EMBL" id="EER19609.1"/>
    </source>
</evidence>
<accession>C5K7S4</accession>
<dbReference type="SUPFAM" id="SSF51735">
    <property type="entry name" value="NAD(P)-binding Rossmann-fold domains"/>
    <property type="match status" value="1"/>
</dbReference>
<sequence>MRIFINNADTYVGSALCADLQNILETPTRIYATLKGGEECQVPLPVKRIVSRRDHSNILKAAAQSQLAVFDLHSSDLEEVDFVLRRLKSEPIDQPLVDEDAGEASVSESARDDASAADQFTTPTLPVKLPRMLMLDHSGWRRGIHRCRVVQTGAFESLLELENTGDVSSIIELRGEHYIVSNSGEYVVCSGILYGNGEIAFYDDFRAAWLGQETHRIIGDGDNIIPTIHVRDLARCVKHLSAATEKQPYIVAVDESFTDQKGILTAVVNHLGEKVAIARFNMSFTGAGVPIPSISRDQAVACLDGRQPFLLDLRFRASDFFHQPEFSWWSKEGPVAAIDKLIKEFCTWRNLRPLKLVLIGPPASGKSFYATKVAENYRLAHITLGPIIEGALKRGREVKELIDPENQEDGIEALDVDSLLEKDRFYLAFLEQWEKLQTPRSTPRLPAQLISRAVRYVLEDDNACKFRGWAVMFDLPALIVNDAIRPGWVFLLDSNLESCRRKEVESHGEVTVLDALNGVLDGQMVCREIRVDGVDADDVVDIMAQCIEYDGCPYNYLPSKRDEVESKTIEMEREELRRKEAETRVREEALAKEAAEIEIRRCAEADRLKQVRDNEQQILEKYSRSLRDYLLDNVVPVLREGIIEACEKTPDDAVSFLAESVELTESSSLELSSFCSIFEHLHKESGVPMSKAESIRLIQCALRCIAHEHVYCTRVADPRR</sequence>
<evidence type="ECO:0000313" key="4">
    <source>
        <dbReference type="Proteomes" id="UP000007800"/>
    </source>
</evidence>
<dbReference type="InParanoid" id="C5K7S4"/>
<reference evidence="3 4" key="1">
    <citation type="submission" date="2008-07" db="EMBL/GenBank/DDBJ databases">
        <authorList>
            <person name="El-Sayed N."/>
            <person name="Caler E."/>
            <person name="Inman J."/>
            <person name="Amedeo P."/>
            <person name="Hass B."/>
            <person name="Wortman J."/>
        </authorList>
    </citation>
    <scope>NUCLEOTIDE SEQUENCE [LARGE SCALE GENOMIC DNA]</scope>
    <source>
        <strain evidence="4">ATCC 50983 / TXsc</strain>
    </source>
</reference>
<dbReference type="Gene3D" id="3.40.50.720">
    <property type="entry name" value="NAD(P)-binding Rossmann-like Domain"/>
    <property type="match status" value="1"/>
</dbReference>
<dbReference type="InterPro" id="IPR047499">
    <property type="entry name" value="DD_AK7"/>
</dbReference>
<dbReference type="OMA" id="YTEEHML"/>